<dbReference type="PANTHER" id="PTHR14716">
    <property type="entry name" value="CILIA- AND FLAGELLA-ASSOCIATED PROTEIN 69"/>
    <property type="match status" value="1"/>
</dbReference>
<dbReference type="InterPro" id="IPR048732">
    <property type="entry name" value="CFA69"/>
</dbReference>
<sequence>MQGLADAAAASFEHQLQQLIGMCAKPPLCQNAAEASRLSSGDAVVQDIYASLAAMLDLNEAVQVACAGALRTIAKRTCDDAAAAGRRRAAQRDMLLASGAVSAAVAQLAEASEDVLTRALWAARRDGASEDEASEHVLTRVLWAARRDGASEDEESPVNRNGSDECSEEGSLPPPADVLVLHPSRASPAALLALVRLIRQLSKGEQRAQALARLIRQLSKDATMCACMVTEGVVASLVRCLQAGPHLRRGVLQVAIETLWNALEHSQHAIETAAAPSSRSELLLVARKANAAFALSSRESAGRGSYDRALRNEALIVATLVARCRRSHEHLRDTGMLRLLIWFATAVETREPCLAQEGSAHHSHQVCKYGWAYEEDLQYKGLLWSLLADLSREDSEALAAVKASPLLEVLLTYVDMVPEQGSAATSPPPYASPHVPRSIGLATLAQSTEARALGALLLLAPRLSAQFTALGGHVVLMRCLERSAATATVGLGLSTSPVKDASDSATAFNCGLAKGAMMVLAAVAGLPGLQDGLGQLNAVDVMLRRLESEASASMRMACLVCLTKLCSGSPANQDAFREADGASVLAAHLRHYCDRQGRAVAAGKRRQPIAGNIAHSTASICSGSSPCDVAVDSGGGGGAAACASAAEQVEPLVVLAMTCIREAIVGNRRTEARFLQHEGLDALLDLLEVCPPAMRHQAAALAADLLGNKRARAYARAWRSDSGMLTIAQQPAPDVSAPAADALPDDVASLFSATARSSALQRIADRQDLRAKIHTIVQLVLPEGGDGDSTAASAEPQAAALTPEQQQAMHMAINYHRQAQLFRIGDAWLRVLQELADDAVKPIAADAKTLERHIGVCAEQAAEVRRQQLQLHELRLQEARRQEQELFDSILHQRDQEARQAVIKVATSPAGTLKRKIAAKRATAAAAAAPVAAIAM</sequence>
<gene>
    <name evidence="4" type="ORF">JKP88DRAFT_290358</name>
</gene>
<comment type="caution">
    <text evidence="4">The sequence shown here is derived from an EMBL/GenBank/DDBJ whole genome shotgun (WGS) entry which is preliminary data.</text>
</comment>
<feature type="coiled-coil region" evidence="1">
    <location>
        <begin position="857"/>
        <end position="889"/>
    </location>
</feature>
<dbReference type="PANTHER" id="PTHR14716:SF0">
    <property type="entry name" value="CILIA- AND FLAGELLA-ASSOCIATED PROTEIN 69"/>
    <property type="match status" value="1"/>
</dbReference>
<name>A0A836CF99_9STRA</name>
<feature type="region of interest" description="Disordered" evidence="2">
    <location>
        <begin position="148"/>
        <end position="172"/>
    </location>
</feature>
<dbReference type="SUPFAM" id="SSF48371">
    <property type="entry name" value="ARM repeat"/>
    <property type="match status" value="1"/>
</dbReference>
<dbReference type="AlphaFoldDB" id="A0A836CF99"/>
<dbReference type="InterPro" id="IPR016024">
    <property type="entry name" value="ARM-type_fold"/>
</dbReference>
<feature type="domain" description="Cilia- and flagella-associated protein 69 ARM repeats" evidence="3">
    <location>
        <begin position="652"/>
        <end position="727"/>
    </location>
</feature>
<dbReference type="InterPro" id="IPR011989">
    <property type="entry name" value="ARM-like"/>
</dbReference>
<protein>
    <recommendedName>
        <fullName evidence="3">Cilia- and flagella-associated protein 69 ARM repeats domain-containing protein</fullName>
    </recommendedName>
</protein>
<evidence type="ECO:0000313" key="4">
    <source>
        <dbReference type="EMBL" id="KAG5183474.1"/>
    </source>
</evidence>
<evidence type="ECO:0000256" key="1">
    <source>
        <dbReference type="SAM" id="Coils"/>
    </source>
</evidence>
<keyword evidence="1" id="KW-0175">Coiled coil</keyword>
<organism evidence="4 5">
    <name type="scientific">Tribonema minus</name>
    <dbReference type="NCBI Taxonomy" id="303371"/>
    <lineage>
        <taxon>Eukaryota</taxon>
        <taxon>Sar</taxon>
        <taxon>Stramenopiles</taxon>
        <taxon>Ochrophyta</taxon>
        <taxon>PX clade</taxon>
        <taxon>Xanthophyceae</taxon>
        <taxon>Tribonematales</taxon>
        <taxon>Tribonemataceae</taxon>
        <taxon>Tribonema</taxon>
    </lineage>
</organism>
<dbReference type="Proteomes" id="UP000664859">
    <property type="component" value="Unassembled WGS sequence"/>
</dbReference>
<dbReference type="Pfam" id="PF21049">
    <property type="entry name" value="CFA69_ARM_rpt"/>
    <property type="match status" value="2"/>
</dbReference>
<proteinExistence type="predicted"/>
<evidence type="ECO:0000256" key="2">
    <source>
        <dbReference type="SAM" id="MobiDB-lite"/>
    </source>
</evidence>
<evidence type="ECO:0000259" key="3">
    <source>
        <dbReference type="Pfam" id="PF21049"/>
    </source>
</evidence>
<accession>A0A836CF99</accession>
<reference evidence="4" key="1">
    <citation type="submission" date="2021-02" db="EMBL/GenBank/DDBJ databases">
        <title>First Annotated Genome of the Yellow-green Alga Tribonema minus.</title>
        <authorList>
            <person name="Mahan K.M."/>
        </authorList>
    </citation>
    <scope>NUCLEOTIDE SEQUENCE</scope>
    <source>
        <strain evidence="4">UTEX B ZZ1240</strain>
    </source>
</reference>
<evidence type="ECO:0000313" key="5">
    <source>
        <dbReference type="Proteomes" id="UP000664859"/>
    </source>
</evidence>
<dbReference type="EMBL" id="JAFCMP010000206">
    <property type="protein sequence ID" value="KAG5183474.1"/>
    <property type="molecule type" value="Genomic_DNA"/>
</dbReference>
<dbReference type="Gene3D" id="1.25.10.10">
    <property type="entry name" value="Leucine-rich Repeat Variant"/>
    <property type="match status" value="2"/>
</dbReference>
<dbReference type="InterPro" id="IPR048733">
    <property type="entry name" value="CFA69_ARM_dom"/>
</dbReference>
<feature type="domain" description="Cilia- and flagella-associated protein 69 ARM repeats" evidence="3">
    <location>
        <begin position="194"/>
        <end position="422"/>
    </location>
</feature>
<keyword evidence="5" id="KW-1185">Reference proteome</keyword>
<dbReference type="OrthoDB" id="191673at2759"/>